<protein>
    <submittedName>
        <fullName evidence="2">Pheromone shutdown protein TraB</fullName>
    </submittedName>
</protein>
<organism evidence="2 3">
    <name type="scientific">Kutzneria kofuensis</name>
    <dbReference type="NCBI Taxonomy" id="103725"/>
    <lineage>
        <taxon>Bacteria</taxon>
        <taxon>Bacillati</taxon>
        <taxon>Actinomycetota</taxon>
        <taxon>Actinomycetes</taxon>
        <taxon>Pseudonocardiales</taxon>
        <taxon>Pseudonocardiaceae</taxon>
        <taxon>Kutzneria</taxon>
    </lineage>
</organism>
<dbReference type="RefSeq" id="WP_246488626.1">
    <property type="nucleotide sequence ID" value="NZ_BAAAWY010000001.1"/>
</dbReference>
<comment type="caution">
    <text evidence="2">The sequence shown here is derived from an EMBL/GenBank/DDBJ whole genome shotgun (WGS) entry which is preliminary data.</text>
</comment>
<dbReference type="Proteomes" id="UP000585638">
    <property type="component" value="Unassembled WGS sequence"/>
</dbReference>
<keyword evidence="3" id="KW-1185">Reference proteome</keyword>
<name>A0A7W9NGS5_9PSEU</name>
<feature type="transmembrane region" description="Helical" evidence="1">
    <location>
        <begin position="132"/>
        <end position="150"/>
    </location>
</feature>
<dbReference type="EMBL" id="JACHIR010000001">
    <property type="protein sequence ID" value="MBB5892807.1"/>
    <property type="molecule type" value="Genomic_DNA"/>
</dbReference>
<evidence type="ECO:0000313" key="2">
    <source>
        <dbReference type="EMBL" id="MBB5892807.1"/>
    </source>
</evidence>
<keyword evidence="1" id="KW-0812">Transmembrane</keyword>
<reference evidence="2 3" key="1">
    <citation type="submission" date="2020-08" db="EMBL/GenBank/DDBJ databases">
        <title>Sequencing the genomes of 1000 actinobacteria strains.</title>
        <authorList>
            <person name="Klenk H.-P."/>
        </authorList>
    </citation>
    <scope>NUCLEOTIDE SEQUENCE [LARGE SCALE GENOMIC DNA]</scope>
    <source>
        <strain evidence="2 3">DSM 43851</strain>
    </source>
</reference>
<keyword evidence="1" id="KW-0472">Membrane</keyword>
<sequence>MLTALFSSVIPFGAILLGVRRGRLTDHHVGVREQRRIPLLIALASVPVGLAVLALAGAPREMLALVTSIFASLVVTLAITHWWKVSAHAAVASGAAVISTLTLGAGWLATFVAVAIVCWSRVELRDNTVKQVLVGAVLGVVVGGSVFTALR</sequence>
<feature type="transmembrane region" description="Helical" evidence="1">
    <location>
        <begin position="95"/>
        <end position="120"/>
    </location>
</feature>
<evidence type="ECO:0000256" key="1">
    <source>
        <dbReference type="SAM" id="Phobius"/>
    </source>
</evidence>
<keyword evidence="1" id="KW-1133">Transmembrane helix</keyword>
<evidence type="ECO:0000313" key="3">
    <source>
        <dbReference type="Proteomes" id="UP000585638"/>
    </source>
</evidence>
<feature type="transmembrane region" description="Helical" evidence="1">
    <location>
        <begin position="37"/>
        <end position="56"/>
    </location>
</feature>
<feature type="transmembrane region" description="Helical" evidence="1">
    <location>
        <begin position="63"/>
        <end position="83"/>
    </location>
</feature>
<gene>
    <name evidence="2" type="ORF">BJ998_004003</name>
</gene>
<proteinExistence type="predicted"/>
<dbReference type="AlphaFoldDB" id="A0A7W9NGS5"/>
<accession>A0A7W9NGS5</accession>